<name>A0A516Q4U3_9ACTN</name>
<dbReference type="CDD" id="cd06261">
    <property type="entry name" value="TM_PBP2"/>
    <property type="match status" value="1"/>
</dbReference>
<sequence>MTSNTSRRSHRGPLRYVLRYGVLSYLLLLVGLPIAMVVWHTFGDGLRPVLNSLTNPALIFAFELSVQTAVLAVTANTIFGVGIALLLVRYRFPGRRVLSALVDLPLAVSPVVAGLALLLVYDQQTGWLSGLVDAIGIPIIYAPAGIVLATTFVALPLVIREVVPVLQEAGFDAEQAAWSLGANGWQTFWRITLPTIRWGVVYGVALSLARSLGEFGAVNVVSGNVALRTQTATLFVQESFNQFGAQSSTDAYTAALILAVTGVIALIIVAVVQPRNRTGS</sequence>
<comment type="subcellular location">
    <subcellularLocation>
        <location evidence="1">Membrane</location>
        <topology evidence="1">Multi-pass membrane protein</topology>
    </subcellularLocation>
</comment>
<proteinExistence type="predicted"/>
<comment type="subunit">
    <text evidence="2">The complex is composed of two ATP-binding proteins (CysA), two transmembrane proteins (CysT and CysW) and a solute-binding protein (CysP).</text>
</comment>
<reference evidence="11 12" key="1">
    <citation type="submission" date="2019-07" db="EMBL/GenBank/DDBJ databases">
        <title>Microlunatus dokdonensis sp. nov. isolated from the rhizospheric soil of the wild plant Elymus tsukushiensis.</title>
        <authorList>
            <person name="Ghim S.-Y."/>
            <person name="Hwang Y.-J."/>
            <person name="Son J.-S."/>
            <person name="Shin J.-H."/>
        </authorList>
    </citation>
    <scope>NUCLEOTIDE SEQUENCE [LARGE SCALE GENOMIC DNA]</scope>
    <source>
        <strain evidence="11 12">KUDC0627</strain>
    </source>
</reference>
<evidence type="ECO:0000256" key="2">
    <source>
        <dbReference type="ARBA" id="ARBA00011779"/>
    </source>
</evidence>
<evidence type="ECO:0000256" key="3">
    <source>
        <dbReference type="ARBA" id="ARBA00022448"/>
    </source>
</evidence>
<dbReference type="GO" id="GO:0015419">
    <property type="term" value="F:ABC-type sulfate transporter activity"/>
    <property type="evidence" value="ECO:0007669"/>
    <property type="project" value="InterPro"/>
</dbReference>
<feature type="transmembrane region" description="Helical" evidence="9">
    <location>
        <begin position="140"/>
        <end position="159"/>
    </location>
</feature>
<feature type="transmembrane region" description="Helical" evidence="9">
    <location>
        <begin position="20"/>
        <end position="39"/>
    </location>
</feature>
<evidence type="ECO:0000256" key="1">
    <source>
        <dbReference type="ARBA" id="ARBA00004141"/>
    </source>
</evidence>
<keyword evidence="4 9" id="KW-0812">Transmembrane</keyword>
<accession>A0A516Q4U3</accession>
<evidence type="ECO:0000256" key="6">
    <source>
        <dbReference type="ARBA" id="ARBA00023032"/>
    </source>
</evidence>
<evidence type="ECO:0000259" key="10">
    <source>
        <dbReference type="PROSITE" id="PS50928"/>
    </source>
</evidence>
<evidence type="ECO:0000256" key="9">
    <source>
        <dbReference type="SAM" id="Phobius"/>
    </source>
</evidence>
<evidence type="ECO:0000313" key="12">
    <source>
        <dbReference type="Proteomes" id="UP000319263"/>
    </source>
</evidence>
<keyword evidence="6" id="KW-0764">Sulfate transport</keyword>
<dbReference type="PANTHER" id="PTHR30406:SF1">
    <property type="entry name" value="SULFATE TRANSPORT SYSTEM PERMEASE PROTEIN CYSW"/>
    <property type="match status" value="1"/>
</dbReference>
<dbReference type="NCBIfam" id="TIGR00969">
    <property type="entry name" value="3a0106s02"/>
    <property type="match status" value="1"/>
</dbReference>
<dbReference type="InterPro" id="IPR005667">
    <property type="entry name" value="Sulph_transpt2"/>
</dbReference>
<dbReference type="Pfam" id="PF00528">
    <property type="entry name" value="BPD_transp_1"/>
    <property type="match status" value="1"/>
</dbReference>
<dbReference type="Proteomes" id="UP000319263">
    <property type="component" value="Chromosome"/>
</dbReference>
<dbReference type="AlphaFoldDB" id="A0A516Q4U3"/>
<feature type="transmembrane region" description="Helical" evidence="9">
    <location>
        <begin position="100"/>
        <end position="120"/>
    </location>
</feature>
<evidence type="ECO:0000313" key="11">
    <source>
        <dbReference type="EMBL" id="QDP98460.1"/>
    </source>
</evidence>
<keyword evidence="12" id="KW-1185">Reference proteome</keyword>
<keyword evidence="3" id="KW-0813">Transport</keyword>
<dbReference type="SUPFAM" id="SSF161098">
    <property type="entry name" value="MetI-like"/>
    <property type="match status" value="1"/>
</dbReference>
<feature type="transmembrane region" description="Helical" evidence="9">
    <location>
        <begin position="251"/>
        <end position="272"/>
    </location>
</feature>
<evidence type="ECO:0000256" key="8">
    <source>
        <dbReference type="ARBA" id="ARBA00025323"/>
    </source>
</evidence>
<evidence type="ECO:0000256" key="7">
    <source>
        <dbReference type="ARBA" id="ARBA00023136"/>
    </source>
</evidence>
<evidence type="ECO:0000256" key="4">
    <source>
        <dbReference type="ARBA" id="ARBA00022692"/>
    </source>
</evidence>
<dbReference type="PROSITE" id="PS50928">
    <property type="entry name" value="ABC_TM1"/>
    <property type="match status" value="1"/>
</dbReference>
<dbReference type="InterPro" id="IPR035906">
    <property type="entry name" value="MetI-like_sf"/>
</dbReference>
<gene>
    <name evidence="11" type="ORF">FOE78_23430</name>
</gene>
<comment type="function">
    <text evidence="8">Part of the ABC transporter complex CysAWTP (TC 3.A.1.6.1) involved in sulfate/thiosulfate import. Probably responsible for the translocation of the substrate across the membrane.</text>
</comment>
<dbReference type="EMBL" id="CP041692">
    <property type="protein sequence ID" value="QDP98460.1"/>
    <property type="molecule type" value="Genomic_DNA"/>
</dbReference>
<dbReference type="PANTHER" id="PTHR30406">
    <property type="entry name" value="SULFATE TRANSPORT SYSTEM PERMEASE PROTEIN"/>
    <property type="match status" value="1"/>
</dbReference>
<keyword evidence="5 9" id="KW-1133">Transmembrane helix</keyword>
<organism evidence="11 12">
    <name type="scientific">Microlunatus elymi</name>
    <dbReference type="NCBI Taxonomy" id="2596828"/>
    <lineage>
        <taxon>Bacteria</taxon>
        <taxon>Bacillati</taxon>
        <taxon>Actinomycetota</taxon>
        <taxon>Actinomycetes</taxon>
        <taxon>Propionibacteriales</taxon>
        <taxon>Propionibacteriaceae</taxon>
        <taxon>Microlunatus</taxon>
    </lineage>
</organism>
<dbReference type="GO" id="GO:0005886">
    <property type="term" value="C:plasma membrane"/>
    <property type="evidence" value="ECO:0007669"/>
    <property type="project" value="TreeGrafter"/>
</dbReference>
<feature type="domain" description="ABC transmembrane type-1" evidence="10">
    <location>
        <begin position="62"/>
        <end position="273"/>
    </location>
</feature>
<feature type="transmembrane region" description="Helical" evidence="9">
    <location>
        <begin position="59"/>
        <end position="88"/>
    </location>
</feature>
<dbReference type="OrthoDB" id="9774448at2"/>
<dbReference type="InterPro" id="IPR000515">
    <property type="entry name" value="MetI-like"/>
</dbReference>
<dbReference type="KEGG" id="mik:FOE78_23430"/>
<dbReference type="Gene3D" id="1.10.3720.10">
    <property type="entry name" value="MetI-like"/>
    <property type="match status" value="1"/>
</dbReference>
<protein>
    <submittedName>
        <fullName evidence="11">Sulfate ABC transporter permease subunit</fullName>
    </submittedName>
</protein>
<keyword evidence="7 9" id="KW-0472">Membrane</keyword>
<evidence type="ECO:0000256" key="5">
    <source>
        <dbReference type="ARBA" id="ARBA00022989"/>
    </source>
</evidence>
<dbReference type="RefSeq" id="WP_143988399.1">
    <property type="nucleotide sequence ID" value="NZ_CP041692.1"/>
</dbReference>